<accession>A0A4R3L9Q6</accession>
<evidence type="ECO:0000313" key="1">
    <source>
        <dbReference type="EMBL" id="TCS96821.1"/>
    </source>
</evidence>
<organism evidence="1 2">
    <name type="scientific">Hazenella coriacea</name>
    <dbReference type="NCBI Taxonomy" id="1179467"/>
    <lineage>
        <taxon>Bacteria</taxon>
        <taxon>Bacillati</taxon>
        <taxon>Bacillota</taxon>
        <taxon>Bacilli</taxon>
        <taxon>Bacillales</taxon>
        <taxon>Thermoactinomycetaceae</taxon>
        <taxon>Hazenella</taxon>
    </lineage>
</organism>
<reference evidence="1 2" key="1">
    <citation type="submission" date="2019-03" db="EMBL/GenBank/DDBJ databases">
        <title>Genomic Encyclopedia of Type Strains, Phase IV (KMG-IV): sequencing the most valuable type-strain genomes for metagenomic binning, comparative biology and taxonomic classification.</title>
        <authorList>
            <person name="Goeker M."/>
        </authorList>
    </citation>
    <scope>NUCLEOTIDE SEQUENCE [LARGE SCALE GENOMIC DNA]</scope>
    <source>
        <strain evidence="1 2">DSM 45707</strain>
    </source>
</reference>
<name>A0A4R3L9Q6_9BACL</name>
<dbReference type="EMBL" id="SMAG01000001">
    <property type="protein sequence ID" value="TCS96821.1"/>
    <property type="molecule type" value="Genomic_DNA"/>
</dbReference>
<sequence>MDGVEEDTYDYHYIVGTNLGFPEQSVDVYSQMRVLEEQTGVYPEEEERSKIGVEWAGFYFTFFSFQSDLLFQRLNLEG</sequence>
<dbReference type="Proteomes" id="UP000294937">
    <property type="component" value="Unassembled WGS sequence"/>
</dbReference>
<protein>
    <submittedName>
        <fullName evidence="1">Uncharacterized protein</fullName>
    </submittedName>
</protein>
<proteinExistence type="predicted"/>
<dbReference type="RefSeq" id="WP_165875755.1">
    <property type="nucleotide sequence ID" value="NZ_SMAG01000001.1"/>
</dbReference>
<keyword evidence="2" id="KW-1185">Reference proteome</keyword>
<gene>
    <name evidence="1" type="ORF">EDD58_101463</name>
</gene>
<comment type="caution">
    <text evidence="1">The sequence shown here is derived from an EMBL/GenBank/DDBJ whole genome shotgun (WGS) entry which is preliminary data.</text>
</comment>
<evidence type="ECO:0000313" key="2">
    <source>
        <dbReference type="Proteomes" id="UP000294937"/>
    </source>
</evidence>
<dbReference type="AlphaFoldDB" id="A0A4R3L9Q6"/>